<evidence type="ECO:0000313" key="1">
    <source>
        <dbReference type="EMBL" id="KAG8000229.1"/>
    </source>
</evidence>
<dbReference type="EMBL" id="CM024797">
    <property type="protein sequence ID" value="KAG8000229.1"/>
    <property type="molecule type" value="Genomic_DNA"/>
</dbReference>
<name>A0ACB7EEB5_NIBAL</name>
<sequence length="347" mass="38154">MKEEKDGETRRRGDVDGSVFDQAVMEQRGAEDSEDGENSINEVRTCQLNPGQIEEANVCFNVTASSQRGLGSGLTPGLTALPDHILKDRPEEMYCFFVGDLLTGQLAVEPPTNVTLDCDNMVYSVKWNYTEFSPGLKFRIWIGSMSSGKKEFLVDSPNLQANFSIDTDPADSYSLLVSAVVGDNESDDAPRGGIQFSYYKNSVASKKYFTYIIYIMVSLVVFITLALIFFMLYKKLTAPSTSLPDMTLKGHLWRAVGVRRDQFSVPVVEPASPTPLLSPTEIPPAITSPAEPELRGPIGVMTEDNVVCEDGEIGGDERSGYTQGTNLEEDDAEIKESSGYESRPVFD</sequence>
<dbReference type="Proteomes" id="UP000805704">
    <property type="component" value="Chromosome 9"/>
</dbReference>
<keyword evidence="2" id="KW-1185">Reference proteome</keyword>
<comment type="caution">
    <text evidence="1">The sequence shown here is derived from an EMBL/GenBank/DDBJ whole genome shotgun (WGS) entry which is preliminary data.</text>
</comment>
<evidence type="ECO:0000313" key="2">
    <source>
        <dbReference type="Proteomes" id="UP000805704"/>
    </source>
</evidence>
<organism evidence="1 2">
    <name type="scientific">Nibea albiflora</name>
    <name type="common">Yellow drum</name>
    <name type="synonym">Corvina albiflora</name>
    <dbReference type="NCBI Taxonomy" id="240163"/>
    <lineage>
        <taxon>Eukaryota</taxon>
        <taxon>Metazoa</taxon>
        <taxon>Chordata</taxon>
        <taxon>Craniata</taxon>
        <taxon>Vertebrata</taxon>
        <taxon>Euteleostomi</taxon>
        <taxon>Actinopterygii</taxon>
        <taxon>Neopterygii</taxon>
        <taxon>Teleostei</taxon>
        <taxon>Neoteleostei</taxon>
        <taxon>Acanthomorphata</taxon>
        <taxon>Eupercaria</taxon>
        <taxon>Sciaenidae</taxon>
        <taxon>Nibea</taxon>
    </lineage>
</organism>
<accession>A0ACB7EEB5</accession>
<protein>
    <submittedName>
        <fullName evidence="1">Uncharacterized protein</fullName>
    </submittedName>
</protein>
<gene>
    <name evidence="1" type="ORF">GBF38_002434</name>
</gene>
<proteinExistence type="predicted"/>
<reference evidence="1" key="1">
    <citation type="submission" date="2020-04" db="EMBL/GenBank/DDBJ databases">
        <title>A chromosome-scale assembly and high-density genetic map of the yellow drum (Nibea albiflora) genome.</title>
        <authorList>
            <person name="Xu D."/>
            <person name="Zhang W."/>
            <person name="Chen R."/>
            <person name="Tan P."/>
            <person name="Wang L."/>
            <person name="Song H."/>
            <person name="Tian L."/>
            <person name="Zhu Q."/>
            <person name="Wang B."/>
        </authorList>
    </citation>
    <scope>NUCLEOTIDE SEQUENCE</scope>
    <source>
        <strain evidence="1">ZJHYS-2018</strain>
    </source>
</reference>